<dbReference type="SMART" id="SM00346">
    <property type="entry name" value="HTH_ICLR"/>
    <property type="match status" value="1"/>
</dbReference>
<dbReference type="Pfam" id="PF01614">
    <property type="entry name" value="IclR_C"/>
    <property type="match status" value="2"/>
</dbReference>
<gene>
    <name evidence="6" type="ORF">L8U60_00100</name>
</gene>
<evidence type="ECO:0000313" key="7">
    <source>
        <dbReference type="Proteomes" id="UP001146468"/>
    </source>
</evidence>
<dbReference type="PANTHER" id="PTHR30136:SF39">
    <property type="entry name" value="TRANSCRIPTIONAL REGULATORY PROTEIN"/>
    <property type="match status" value="1"/>
</dbReference>
<dbReference type="Pfam" id="PF09339">
    <property type="entry name" value="HTH_IclR"/>
    <property type="match status" value="1"/>
</dbReference>
<dbReference type="InterPro" id="IPR014757">
    <property type="entry name" value="Tscrpt_reg_IclR_C"/>
</dbReference>
<dbReference type="InterPro" id="IPR050707">
    <property type="entry name" value="HTH_MetabolicPath_Reg"/>
</dbReference>
<name>A0A9X3LU86_9CORY</name>
<protein>
    <submittedName>
        <fullName evidence="6">IclR family transcriptional regulator</fullName>
    </submittedName>
</protein>
<keyword evidence="7" id="KW-1185">Reference proteome</keyword>
<keyword evidence="2" id="KW-0238">DNA-binding</keyword>
<proteinExistence type="predicted"/>
<dbReference type="Proteomes" id="UP001146468">
    <property type="component" value="Unassembled WGS sequence"/>
</dbReference>
<dbReference type="PANTHER" id="PTHR30136">
    <property type="entry name" value="HELIX-TURN-HELIX TRANSCRIPTIONAL REGULATOR, ICLR FAMILY"/>
    <property type="match status" value="1"/>
</dbReference>
<dbReference type="GO" id="GO:0045892">
    <property type="term" value="P:negative regulation of DNA-templated transcription"/>
    <property type="evidence" value="ECO:0007669"/>
    <property type="project" value="TreeGrafter"/>
</dbReference>
<keyword evidence="3" id="KW-0804">Transcription</keyword>
<dbReference type="AlphaFoldDB" id="A0A9X3LU86"/>
<organism evidence="6 7">
    <name type="scientific">Corynebacterium meitnerae</name>
    <dbReference type="NCBI Taxonomy" id="2913498"/>
    <lineage>
        <taxon>Bacteria</taxon>
        <taxon>Bacillati</taxon>
        <taxon>Actinomycetota</taxon>
        <taxon>Actinomycetes</taxon>
        <taxon>Mycobacteriales</taxon>
        <taxon>Corynebacteriaceae</taxon>
        <taxon>Corynebacterium</taxon>
    </lineage>
</organism>
<reference evidence="6" key="1">
    <citation type="submission" date="2022-02" db="EMBL/GenBank/DDBJ databases">
        <title>Corynebacterium sp. from urogenital microbiome.</title>
        <authorList>
            <person name="Cappelli E.A."/>
            <person name="Ribeiro T.G."/>
            <person name="Peixe L."/>
        </authorList>
    </citation>
    <scope>NUCLEOTIDE SEQUENCE</scope>
    <source>
        <strain evidence="6">C8Ua_172</strain>
    </source>
</reference>
<evidence type="ECO:0000313" key="6">
    <source>
        <dbReference type="EMBL" id="MCZ9292888.1"/>
    </source>
</evidence>
<dbReference type="InterPro" id="IPR036388">
    <property type="entry name" value="WH-like_DNA-bd_sf"/>
</dbReference>
<dbReference type="GO" id="GO:0003677">
    <property type="term" value="F:DNA binding"/>
    <property type="evidence" value="ECO:0007669"/>
    <property type="project" value="UniProtKB-KW"/>
</dbReference>
<dbReference type="SUPFAM" id="SSF46785">
    <property type="entry name" value="Winged helix' DNA-binding domain"/>
    <property type="match status" value="1"/>
</dbReference>
<evidence type="ECO:0000256" key="1">
    <source>
        <dbReference type="ARBA" id="ARBA00023015"/>
    </source>
</evidence>
<accession>A0A9X3LU86</accession>
<comment type="caution">
    <text evidence="6">The sequence shown here is derived from an EMBL/GenBank/DDBJ whole genome shotgun (WGS) entry which is preliminary data.</text>
</comment>
<dbReference type="InterPro" id="IPR029016">
    <property type="entry name" value="GAF-like_dom_sf"/>
</dbReference>
<dbReference type="GO" id="GO:0003700">
    <property type="term" value="F:DNA-binding transcription factor activity"/>
    <property type="evidence" value="ECO:0007669"/>
    <property type="project" value="TreeGrafter"/>
</dbReference>
<feature type="domain" description="HTH iclR-type" evidence="4">
    <location>
        <begin position="17"/>
        <end position="76"/>
    </location>
</feature>
<dbReference type="RefSeq" id="WP_269964360.1">
    <property type="nucleotide sequence ID" value="NZ_JAKMUS010000001.1"/>
</dbReference>
<dbReference type="PROSITE" id="PS51078">
    <property type="entry name" value="ICLR_ED"/>
    <property type="match status" value="1"/>
</dbReference>
<dbReference type="PROSITE" id="PS51077">
    <property type="entry name" value="HTH_ICLR"/>
    <property type="match status" value="1"/>
</dbReference>
<evidence type="ECO:0000259" key="4">
    <source>
        <dbReference type="PROSITE" id="PS51077"/>
    </source>
</evidence>
<dbReference type="Gene3D" id="1.10.10.10">
    <property type="entry name" value="Winged helix-like DNA-binding domain superfamily/Winged helix DNA-binding domain"/>
    <property type="match status" value="1"/>
</dbReference>
<dbReference type="SUPFAM" id="SSF55781">
    <property type="entry name" value="GAF domain-like"/>
    <property type="match status" value="1"/>
</dbReference>
<dbReference type="EMBL" id="JAKMUS010000001">
    <property type="protein sequence ID" value="MCZ9292888.1"/>
    <property type="molecule type" value="Genomic_DNA"/>
</dbReference>
<keyword evidence="1" id="KW-0805">Transcription regulation</keyword>
<sequence length="235" mass="24741">MRNTDKQAVVAEGPSGIKVLDRSVSIIEAIAGGDKTLSQLSDATGLPRATTHRLATALEVHHILVRTEAGAWSIGPALSRYAATAPSAVIEAAKPIMSTLVRTTGESVQLYELTGSTRTCVAAVEPPSGLTNTVPVGSQLPLDRGSAARVFAAYKPIDAPFSSKELERVRKTRLGESVNEREVGLSSVSTPIHDSAGRLRAVLSISGPAERLKPSPANTWGKELLKAADKLMSEI</sequence>
<evidence type="ECO:0000259" key="5">
    <source>
        <dbReference type="PROSITE" id="PS51078"/>
    </source>
</evidence>
<evidence type="ECO:0000256" key="2">
    <source>
        <dbReference type="ARBA" id="ARBA00023125"/>
    </source>
</evidence>
<dbReference type="InterPro" id="IPR005471">
    <property type="entry name" value="Tscrpt_reg_IclR_N"/>
</dbReference>
<feature type="domain" description="IclR-ED" evidence="5">
    <location>
        <begin position="77"/>
        <end position="235"/>
    </location>
</feature>
<dbReference type="InterPro" id="IPR036390">
    <property type="entry name" value="WH_DNA-bd_sf"/>
</dbReference>
<dbReference type="Gene3D" id="3.30.450.40">
    <property type="match status" value="2"/>
</dbReference>
<evidence type="ECO:0000256" key="3">
    <source>
        <dbReference type="ARBA" id="ARBA00023163"/>
    </source>
</evidence>